<gene>
    <name evidence="3" type="ORF">KP509_02G003800</name>
</gene>
<name>A0A8T2V2X2_CERRI</name>
<evidence type="ECO:0000313" key="3">
    <source>
        <dbReference type="EMBL" id="KAH7442821.1"/>
    </source>
</evidence>
<dbReference type="InterPro" id="IPR036249">
    <property type="entry name" value="Thioredoxin-like_sf"/>
</dbReference>
<evidence type="ECO:0000256" key="1">
    <source>
        <dbReference type="SAM" id="MobiDB-lite"/>
    </source>
</evidence>
<dbReference type="PANTHER" id="PTHR45669:SF22">
    <property type="entry name" value="GLUTAREDOXIN DOMAIN-CONTAINING CYSTEINE-RICH PROTEIN CG12206-RELATED"/>
    <property type="match status" value="1"/>
</dbReference>
<comment type="caution">
    <text evidence="3">The sequence shown here is derived from an EMBL/GenBank/DDBJ whole genome shotgun (WGS) entry which is preliminary data.</text>
</comment>
<dbReference type="CDD" id="cd03031">
    <property type="entry name" value="GRX_GRX_like"/>
    <property type="match status" value="1"/>
</dbReference>
<dbReference type="Pfam" id="PF00462">
    <property type="entry name" value="Glutaredoxin"/>
    <property type="match status" value="1"/>
</dbReference>
<dbReference type="InterPro" id="IPR002109">
    <property type="entry name" value="Glutaredoxin"/>
</dbReference>
<accession>A0A8T2V2X2</accession>
<protein>
    <recommendedName>
        <fullName evidence="2">Glutaredoxin domain-containing protein</fullName>
    </recommendedName>
</protein>
<dbReference type="AlphaFoldDB" id="A0A8T2V2X2"/>
<dbReference type="PROSITE" id="PS51354">
    <property type="entry name" value="GLUTAREDOXIN_2"/>
    <property type="match status" value="1"/>
</dbReference>
<evidence type="ECO:0000313" key="4">
    <source>
        <dbReference type="Proteomes" id="UP000825935"/>
    </source>
</evidence>
<sequence>MYCNFTPSALASQVSVLSRLVGESSIMGCVSSKSFRRGPAKDTGYSRMSRNLSSPPNQTMGHEDFADYDSHDTFVSNLNSKLESAAYKNGIVDMNGNSKNCKFSPSDTEFESFTFTSSLDVGCRTINGGAEPRVEDTKRERTSTFVYGFPDDAERGKKREKHLMRDYLNIPIVNDSKFSKNRRLDEERNALLMDDTVSYACREWMLEKNKNNISVNEQTITECAKFGDEREIRFSYPSNPIQQGCTEIIDMSELMEGLDDISQTFPSRVPSKLSILETDISFNALAGSSNYASGDLGSPVWRKYYMQENGLTRNMLSSATGSPFNESPRRALSHSSFLDADDTRSVSSTGVPDANAIGLKILLSPPNSSFHPSPVNRVPSVVSSYDGNSCSPCMPNATSNRYSAYLVGASDSKSPYRSRRPSSECIGYECVGSDLKDFNRSPNMTRCSSRRLSTESMSVPGSPLFNPSLMATFEEALRTSMTGTEDSLRFDVNETAAISSSSAKTWGFLDAFKGIENLPPEETADKPSLPLSYELEAKTKSNLLSYDTRCPPRGEGKVVLYFTSLRGVRKTFEDCCSLRLILRGLGIQVDERDVWMHSLFRIELNDLLKGLFVGAPRVPQLFIKGRYIGGADEVKQLHEEGILVRLMDGLDMGLIHRVCNGCGDARFIPCFSCSGSRKVLDVNYTVTQCLDCNENGLMMCPMCFT</sequence>
<keyword evidence="4" id="KW-1185">Reference proteome</keyword>
<dbReference type="SUPFAM" id="SSF52833">
    <property type="entry name" value="Thioredoxin-like"/>
    <property type="match status" value="1"/>
</dbReference>
<reference evidence="3" key="1">
    <citation type="submission" date="2021-08" db="EMBL/GenBank/DDBJ databases">
        <title>WGS assembly of Ceratopteris richardii.</title>
        <authorList>
            <person name="Marchant D.B."/>
            <person name="Chen G."/>
            <person name="Jenkins J."/>
            <person name="Shu S."/>
            <person name="Leebens-Mack J."/>
            <person name="Grimwood J."/>
            <person name="Schmutz J."/>
            <person name="Soltis P."/>
            <person name="Soltis D."/>
            <person name="Chen Z.-H."/>
        </authorList>
    </citation>
    <scope>NUCLEOTIDE SEQUENCE</scope>
    <source>
        <strain evidence="3">Whitten #5841</strain>
        <tissue evidence="3">Leaf</tissue>
    </source>
</reference>
<feature type="region of interest" description="Disordered" evidence="1">
    <location>
        <begin position="38"/>
        <end position="57"/>
    </location>
</feature>
<dbReference type="OrthoDB" id="423313at2759"/>
<dbReference type="Gene3D" id="3.40.30.10">
    <property type="entry name" value="Glutaredoxin"/>
    <property type="match status" value="1"/>
</dbReference>
<organism evidence="3 4">
    <name type="scientific">Ceratopteris richardii</name>
    <name type="common">Triangle waterfern</name>
    <dbReference type="NCBI Taxonomy" id="49495"/>
    <lineage>
        <taxon>Eukaryota</taxon>
        <taxon>Viridiplantae</taxon>
        <taxon>Streptophyta</taxon>
        <taxon>Embryophyta</taxon>
        <taxon>Tracheophyta</taxon>
        <taxon>Polypodiopsida</taxon>
        <taxon>Polypodiidae</taxon>
        <taxon>Polypodiales</taxon>
        <taxon>Pteridineae</taxon>
        <taxon>Pteridaceae</taxon>
        <taxon>Parkerioideae</taxon>
        <taxon>Ceratopteris</taxon>
    </lineage>
</organism>
<dbReference type="Proteomes" id="UP000825935">
    <property type="component" value="Chromosome 2"/>
</dbReference>
<feature type="domain" description="Glutaredoxin" evidence="2">
    <location>
        <begin position="559"/>
        <end position="628"/>
    </location>
</feature>
<evidence type="ECO:0000259" key="2">
    <source>
        <dbReference type="Pfam" id="PF00462"/>
    </source>
</evidence>
<feature type="compositionally biased region" description="Polar residues" evidence="1">
    <location>
        <begin position="46"/>
        <end position="57"/>
    </location>
</feature>
<dbReference type="Pfam" id="PF23733">
    <property type="entry name" value="GRXCR1-2_C"/>
    <property type="match status" value="1"/>
</dbReference>
<proteinExistence type="predicted"/>
<dbReference type="PANTHER" id="PTHR45669">
    <property type="entry name" value="GLUTAREDOXIN DOMAIN-CONTAINING CYSTEINE-RICH PROTEIN CG12206-RELATED"/>
    <property type="match status" value="1"/>
</dbReference>
<dbReference type="EMBL" id="CM035407">
    <property type="protein sequence ID" value="KAH7442821.1"/>
    <property type="molecule type" value="Genomic_DNA"/>
</dbReference>